<dbReference type="GO" id="GO:0003677">
    <property type="term" value="F:DNA binding"/>
    <property type="evidence" value="ECO:0007669"/>
    <property type="project" value="UniProtKB-KW"/>
</dbReference>
<dbReference type="RefSeq" id="WP_307612728.1">
    <property type="nucleotide sequence ID" value="NZ_JAUSRD010000010.1"/>
</dbReference>
<dbReference type="EMBL" id="JAUSRD010000010">
    <property type="protein sequence ID" value="MDP9894875.1"/>
    <property type="molecule type" value="Genomic_DNA"/>
</dbReference>
<dbReference type="SUPFAM" id="SSF51206">
    <property type="entry name" value="cAMP-binding domain-like"/>
    <property type="match status" value="1"/>
</dbReference>
<dbReference type="SUPFAM" id="SSF46785">
    <property type="entry name" value="Winged helix' DNA-binding domain"/>
    <property type="match status" value="1"/>
</dbReference>
<dbReference type="Pfam" id="PF00027">
    <property type="entry name" value="cNMP_binding"/>
    <property type="match status" value="1"/>
</dbReference>
<reference evidence="6" key="1">
    <citation type="submission" date="2023-07" db="EMBL/GenBank/DDBJ databases">
        <title>Sorghum-associated microbial communities from plants grown in Nebraska, USA.</title>
        <authorList>
            <person name="Schachtman D."/>
        </authorList>
    </citation>
    <scope>NUCLEOTIDE SEQUENCE</scope>
    <source>
        <strain evidence="6">DS3754</strain>
    </source>
</reference>
<dbReference type="AlphaFoldDB" id="A0AAW8D6J7"/>
<evidence type="ECO:0000259" key="4">
    <source>
        <dbReference type="PROSITE" id="PS50042"/>
    </source>
</evidence>
<dbReference type="PROSITE" id="PS51063">
    <property type="entry name" value="HTH_CRP_2"/>
    <property type="match status" value="1"/>
</dbReference>
<dbReference type="InterPro" id="IPR018490">
    <property type="entry name" value="cNMP-bd_dom_sf"/>
</dbReference>
<dbReference type="InterPro" id="IPR012318">
    <property type="entry name" value="HTH_CRP"/>
</dbReference>
<dbReference type="InterPro" id="IPR050397">
    <property type="entry name" value="Env_Response_Regulators"/>
</dbReference>
<dbReference type="PROSITE" id="PS50042">
    <property type="entry name" value="CNMP_BINDING_3"/>
    <property type="match status" value="1"/>
</dbReference>
<evidence type="ECO:0000256" key="3">
    <source>
        <dbReference type="ARBA" id="ARBA00023163"/>
    </source>
</evidence>
<gene>
    <name evidence="6" type="ORF">J2W31_004000</name>
</gene>
<dbReference type="InterPro" id="IPR014710">
    <property type="entry name" value="RmlC-like_jellyroll"/>
</dbReference>
<keyword evidence="3" id="KW-0804">Transcription</keyword>
<keyword evidence="1" id="KW-0805">Transcription regulation</keyword>
<evidence type="ECO:0000256" key="2">
    <source>
        <dbReference type="ARBA" id="ARBA00023125"/>
    </source>
</evidence>
<comment type="caution">
    <text evidence="6">The sequence shown here is derived from an EMBL/GenBank/DDBJ whole genome shotgun (WGS) entry which is preliminary data.</text>
</comment>
<evidence type="ECO:0000259" key="5">
    <source>
        <dbReference type="PROSITE" id="PS51063"/>
    </source>
</evidence>
<dbReference type="Gene3D" id="2.60.120.10">
    <property type="entry name" value="Jelly Rolls"/>
    <property type="match status" value="1"/>
</dbReference>
<evidence type="ECO:0000256" key="1">
    <source>
        <dbReference type="ARBA" id="ARBA00023015"/>
    </source>
</evidence>
<accession>A0AAW8D6J7</accession>
<dbReference type="PANTHER" id="PTHR24567">
    <property type="entry name" value="CRP FAMILY TRANSCRIPTIONAL REGULATORY PROTEIN"/>
    <property type="match status" value="1"/>
</dbReference>
<keyword evidence="2" id="KW-0238">DNA-binding</keyword>
<evidence type="ECO:0000313" key="7">
    <source>
        <dbReference type="Proteomes" id="UP001242045"/>
    </source>
</evidence>
<feature type="domain" description="HTH crp-type" evidence="5">
    <location>
        <begin position="142"/>
        <end position="212"/>
    </location>
</feature>
<feature type="domain" description="Cyclic nucleotide-binding" evidence="4">
    <location>
        <begin position="6"/>
        <end position="110"/>
    </location>
</feature>
<name>A0AAW8D6J7_9BURK</name>
<evidence type="ECO:0000313" key="6">
    <source>
        <dbReference type="EMBL" id="MDP9894875.1"/>
    </source>
</evidence>
<dbReference type="InterPro" id="IPR000595">
    <property type="entry name" value="cNMP-bd_dom"/>
</dbReference>
<protein>
    <submittedName>
        <fullName evidence="6">CRP-like cAMP-binding protein</fullName>
    </submittedName>
</protein>
<sequence length="219" mass="23911">MYLHPLLSSLSTKDRKALIQCSDFRSYRRSELVVEAEEWTDCMYCVTGGLLRVVARCSASSADVTTDFIRRGDLFHGPLLSGDRYQAAATLIAALPSSVYLVPVAAVRELSSTHPEMALGLVDLSMGRMGSLRRQLGRISSLSAEVLIGHVLHELTQLAPVRSGGYDKRITQAVIASYSGLSREVVNKTMRDLESRGLVRRDGLGIHVSPHFASPDLAP</sequence>
<proteinExistence type="predicted"/>
<dbReference type="CDD" id="cd00038">
    <property type="entry name" value="CAP_ED"/>
    <property type="match status" value="1"/>
</dbReference>
<dbReference type="GO" id="GO:0003700">
    <property type="term" value="F:DNA-binding transcription factor activity"/>
    <property type="evidence" value="ECO:0007669"/>
    <property type="project" value="TreeGrafter"/>
</dbReference>
<dbReference type="GO" id="GO:0005829">
    <property type="term" value="C:cytosol"/>
    <property type="evidence" value="ECO:0007669"/>
    <property type="project" value="TreeGrafter"/>
</dbReference>
<dbReference type="Gene3D" id="1.10.10.10">
    <property type="entry name" value="Winged helix-like DNA-binding domain superfamily/Winged helix DNA-binding domain"/>
    <property type="match status" value="1"/>
</dbReference>
<dbReference type="PANTHER" id="PTHR24567:SF74">
    <property type="entry name" value="HTH-TYPE TRANSCRIPTIONAL REGULATOR ARCR"/>
    <property type="match status" value="1"/>
</dbReference>
<dbReference type="InterPro" id="IPR036390">
    <property type="entry name" value="WH_DNA-bd_sf"/>
</dbReference>
<organism evidence="6 7">
    <name type="scientific">Variovorax boronicumulans</name>
    <dbReference type="NCBI Taxonomy" id="436515"/>
    <lineage>
        <taxon>Bacteria</taxon>
        <taxon>Pseudomonadati</taxon>
        <taxon>Pseudomonadota</taxon>
        <taxon>Betaproteobacteria</taxon>
        <taxon>Burkholderiales</taxon>
        <taxon>Comamonadaceae</taxon>
        <taxon>Variovorax</taxon>
    </lineage>
</organism>
<dbReference type="SMART" id="SM00419">
    <property type="entry name" value="HTH_CRP"/>
    <property type="match status" value="1"/>
</dbReference>
<dbReference type="Proteomes" id="UP001242045">
    <property type="component" value="Unassembled WGS sequence"/>
</dbReference>
<dbReference type="InterPro" id="IPR036388">
    <property type="entry name" value="WH-like_DNA-bd_sf"/>
</dbReference>
<dbReference type="Pfam" id="PF13545">
    <property type="entry name" value="HTH_Crp_2"/>
    <property type="match status" value="1"/>
</dbReference>